<protein>
    <submittedName>
        <fullName evidence="3">Transposable element Tcb1 transposase</fullName>
    </submittedName>
</protein>
<reference evidence="3" key="1">
    <citation type="submission" date="2020-08" db="EMBL/GenBank/DDBJ databases">
        <title>Multicomponent nature underlies the extraordinary mechanical properties of spider dragline silk.</title>
        <authorList>
            <person name="Kono N."/>
            <person name="Nakamura H."/>
            <person name="Mori M."/>
            <person name="Yoshida Y."/>
            <person name="Ohtoshi R."/>
            <person name="Malay A.D."/>
            <person name="Moran D.A.P."/>
            <person name="Tomita M."/>
            <person name="Numata K."/>
            <person name="Arakawa K."/>
        </authorList>
    </citation>
    <scope>NUCLEOTIDE SEQUENCE</scope>
</reference>
<dbReference type="Gene3D" id="3.30.420.10">
    <property type="entry name" value="Ribonuclease H-like superfamily/Ribonuclease H"/>
    <property type="match status" value="1"/>
</dbReference>
<dbReference type="InterPro" id="IPR002492">
    <property type="entry name" value="Transposase_Tc1-like"/>
</dbReference>
<organism evidence="3 4">
    <name type="scientific">Trichonephila clavipes</name>
    <name type="common">Golden silk orbweaver</name>
    <name type="synonym">Nephila clavipes</name>
    <dbReference type="NCBI Taxonomy" id="2585209"/>
    <lineage>
        <taxon>Eukaryota</taxon>
        <taxon>Metazoa</taxon>
        <taxon>Ecdysozoa</taxon>
        <taxon>Arthropoda</taxon>
        <taxon>Chelicerata</taxon>
        <taxon>Arachnida</taxon>
        <taxon>Araneae</taxon>
        <taxon>Araneomorphae</taxon>
        <taxon>Entelegynae</taxon>
        <taxon>Araneoidea</taxon>
        <taxon>Nephilidae</taxon>
        <taxon>Trichonephila</taxon>
    </lineage>
</organism>
<sequence length="268" mass="30409">MAPRSRFSTKQCSASHGKGVTNCLHTVTTLLWPARSLDLSPIENIWVHLGRRVGHPTSLSELEAILQQIWNKMSQDIIQNLYASMPYCITSCISARGGSTGDRTTNEPAQDFSVSTGKRVSKQTVYRRLAEKALYARRQVVCDHLTHHRNELVFYEAKNMKIGSRVGRNQTTVMRISDRWMQESTTDCRGQSHPPHCTTSREDRTIVRMAVTDQSVTSQNVAQNIQSVTHHSVSAPTIRRRLQQSGLSTRRPLLGLPLTQNHRRLRRQ</sequence>
<evidence type="ECO:0000313" key="3">
    <source>
        <dbReference type="EMBL" id="GFY02770.1"/>
    </source>
</evidence>
<dbReference type="GO" id="GO:0003677">
    <property type="term" value="F:DNA binding"/>
    <property type="evidence" value="ECO:0007669"/>
    <property type="project" value="InterPro"/>
</dbReference>
<feature type="domain" description="Transposase Tc1-like" evidence="2">
    <location>
        <begin position="203"/>
        <end position="266"/>
    </location>
</feature>
<gene>
    <name evidence="3" type="primary">NCL1_10765</name>
    <name evidence="3" type="ORF">TNCV_3506501</name>
</gene>
<dbReference type="GO" id="GO:0015074">
    <property type="term" value="P:DNA integration"/>
    <property type="evidence" value="ECO:0007669"/>
    <property type="project" value="InterPro"/>
</dbReference>
<dbReference type="EMBL" id="BMAU01021233">
    <property type="protein sequence ID" value="GFY02770.1"/>
    <property type="molecule type" value="Genomic_DNA"/>
</dbReference>
<evidence type="ECO:0000259" key="2">
    <source>
        <dbReference type="Pfam" id="PF01498"/>
    </source>
</evidence>
<name>A0A8X6S1J9_TRICX</name>
<dbReference type="GO" id="GO:0006313">
    <property type="term" value="P:DNA transposition"/>
    <property type="evidence" value="ECO:0007669"/>
    <property type="project" value="InterPro"/>
</dbReference>
<evidence type="ECO:0000313" key="4">
    <source>
        <dbReference type="Proteomes" id="UP000887159"/>
    </source>
</evidence>
<proteinExistence type="predicted"/>
<dbReference type="InterPro" id="IPR036397">
    <property type="entry name" value="RNaseH_sf"/>
</dbReference>
<keyword evidence="4" id="KW-1185">Reference proteome</keyword>
<dbReference type="AlphaFoldDB" id="A0A8X6S1J9"/>
<evidence type="ECO:0000256" key="1">
    <source>
        <dbReference type="SAM" id="MobiDB-lite"/>
    </source>
</evidence>
<comment type="caution">
    <text evidence="3">The sequence shown here is derived from an EMBL/GenBank/DDBJ whole genome shotgun (WGS) entry which is preliminary data.</text>
</comment>
<dbReference type="Pfam" id="PF01498">
    <property type="entry name" value="HTH_Tnp_Tc3_2"/>
    <property type="match status" value="1"/>
</dbReference>
<accession>A0A8X6S1J9</accession>
<dbReference type="Proteomes" id="UP000887159">
    <property type="component" value="Unassembled WGS sequence"/>
</dbReference>
<feature type="region of interest" description="Disordered" evidence="1">
    <location>
        <begin position="244"/>
        <end position="268"/>
    </location>
</feature>